<dbReference type="AlphaFoldDB" id="A0AA41VWF4"/>
<dbReference type="InterPro" id="IPR023213">
    <property type="entry name" value="CAT-like_dom_sf"/>
</dbReference>
<dbReference type="Pfam" id="PF02458">
    <property type="entry name" value="Transferase"/>
    <property type="match status" value="1"/>
</dbReference>
<dbReference type="EMBL" id="JAJJMA010305193">
    <property type="protein sequence ID" value="MCL7048505.1"/>
    <property type="molecule type" value="Genomic_DNA"/>
</dbReference>
<dbReference type="PANTHER" id="PTHR31642:SF318">
    <property type="entry name" value="OMEGA-HYDROXYPALMITATE O-FERULOYL TRANSFERASE"/>
    <property type="match status" value="1"/>
</dbReference>
<organism evidence="2 3">
    <name type="scientific">Papaver nudicaule</name>
    <name type="common">Iceland poppy</name>
    <dbReference type="NCBI Taxonomy" id="74823"/>
    <lineage>
        <taxon>Eukaryota</taxon>
        <taxon>Viridiplantae</taxon>
        <taxon>Streptophyta</taxon>
        <taxon>Embryophyta</taxon>
        <taxon>Tracheophyta</taxon>
        <taxon>Spermatophyta</taxon>
        <taxon>Magnoliopsida</taxon>
        <taxon>Ranunculales</taxon>
        <taxon>Papaveraceae</taxon>
        <taxon>Papaveroideae</taxon>
        <taxon>Papaver</taxon>
    </lineage>
</organism>
<accession>A0AA41VWF4</accession>
<dbReference type="Proteomes" id="UP001177140">
    <property type="component" value="Unassembled WGS sequence"/>
</dbReference>
<comment type="similarity">
    <text evidence="1">Belongs to the plant acyltransferase family.</text>
</comment>
<dbReference type="Gene3D" id="3.30.559.10">
    <property type="entry name" value="Chloramphenicol acetyltransferase-like domain"/>
    <property type="match status" value="2"/>
</dbReference>
<evidence type="ECO:0000256" key="1">
    <source>
        <dbReference type="ARBA" id="ARBA00009861"/>
    </source>
</evidence>
<reference evidence="2" key="1">
    <citation type="submission" date="2022-03" db="EMBL/GenBank/DDBJ databases">
        <title>A functionally conserved STORR gene fusion in Papaver species that diverged 16.8 million years ago.</title>
        <authorList>
            <person name="Catania T."/>
        </authorList>
    </citation>
    <scope>NUCLEOTIDE SEQUENCE</scope>
    <source>
        <strain evidence="2">S-191538</strain>
    </source>
</reference>
<gene>
    <name evidence="2" type="ORF">MKW94_020972</name>
</gene>
<dbReference type="PANTHER" id="PTHR31642">
    <property type="entry name" value="TRICHOTHECENE 3-O-ACETYLTRANSFERASE"/>
    <property type="match status" value="1"/>
</dbReference>
<name>A0AA41VWF4_PAPNU</name>
<dbReference type="GO" id="GO:0016747">
    <property type="term" value="F:acyltransferase activity, transferring groups other than amino-acyl groups"/>
    <property type="evidence" value="ECO:0007669"/>
    <property type="project" value="TreeGrafter"/>
</dbReference>
<protein>
    <submittedName>
        <fullName evidence="2">Uncharacterized protein</fullName>
    </submittedName>
</protein>
<comment type="caution">
    <text evidence="2">The sequence shown here is derived from an EMBL/GenBank/DDBJ whole genome shotgun (WGS) entry which is preliminary data.</text>
</comment>
<dbReference type="InterPro" id="IPR050317">
    <property type="entry name" value="Plant_Fungal_Acyltransferase"/>
</dbReference>
<proteinExistence type="inferred from homology"/>
<evidence type="ECO:0000313" key="2">
    <source>
        <dbReference type="EMBL" id="MCL7048505.1"/>
    </source>
</evidence>
<sequence>MGVSVNHCMVDGRSVGEFLNSWGELARGLPLTIPPFLDRTLLKARKPTKVEFTHNEYAEIVDIWKNTTYLVQEEDFVFKLFAFDSIKLQELKAKAMEDGVLETCSSFEALTAYMWRARSRALKLHPDQITKLYFAVDSRDRLAPPLPRGYFRNGTIFMSALCSSSKLLENPISYSVQLIRNSIKSVTDSYIYKILN</sequence>
<keyword evidence="3" id="KW-1185">Reference proteome</keyword>
<evidence type="ECO:0000313" key="3">
    <source>
        <dbReference type="Proteomes" id="UP001177140"/>
    </source>
</evidence>